<keyword evidence="1" id="KW-0812">Transmembrane</keyword>
<organism evidence="2 3">
    <name type="scientific">Tritrichomonas foetus</name>
    <dbReference type="NCBI Taxonomy" id="1144522"/>
    <lineage>
        <taxon>Eukaryota</taxon>
        <taxon>Metamonada</taxon>
        <taxon>Parabasalia</taxon>
        <taxon>Tritrichomonadida</taxon>
        <taxon>Tritrichomonadidae</taxon>
        <taxon>Tritrichomonas</taxon>
    </lineage>
</organism>
<evidence type="ECO:0000313" key="3">
    <source>
        <dbReference type="Proteomes" id="UP000179807"/>
    </source>
</evidence>
<gene>
    <name evidence="2" type="ORF">TRFO_08719</name>
</gene>
<protein>
    <submittedName>
        <fullName evidence="2">Uncharacterized protein</fullName>
    </submittedName>
</protein>
<dbReference type="GeneID" id="94829161"/>
<keyword evidence="1" id="KW-0472">Membrane</keyword>
<keyword evidence="3" id="KW-1185">Reference proteome</keyword>
<proteinExistence type="predicted"/>
<dbReference type="EMBL" id="MLAK01001038">
    <property type="protein sequence ID" value="OHS98724.1"/>
    <property type="molecule type" value="Genomic_DNA"/>
</dbReference>
<evidence type="ECO:0000313" key="2">
    <source>
        <dbReference type="EMBL" id="OHS98724.1"/>
    </source>
</evidence>
<keyword evidence="1" id="KW-1133">Transmembrane helix</keyword>
<sequence>MIYNHISLFQLIFFTFKIFTSKDLKAMLNLILIFLIVLITILIVYVNKNDSAIIRFFERKSEDQFIFNSTPFSTHVSSRSPSPSPVIKERVKFGLSKHISSVKSNQNGNFSILMNQSPVHFQPKDSTKDEIIAPKTLFQNNIEPRYYREESPSYDLIFDNSKEKAKYSSVPEYKNTRINTVPDNSQQSNSFSKGNELCHNRLHLHNKNLPTNPILRKKMNHYMQNENQSTFVNSSYFTNF</sequence>
<dbReference type="RefSeq" id="XP_068351861.1">
    <property type="nucleotide sequence ID" value="XM_068494457.1"/>
</dbReference>
<dbReference type="AlphaFoldDB" id="A0A1J4JN89"/>
<reference evidence="2" key="1">
    <citation type="submission" date="2016-10" db="EMBL/GenBank/DDBJ databases">
        <authorList>
            <person name="Benchimol M."/>
            <person name="Almeida L.G."/>
            <person name="Vasconcelos A.T."/>
            <person name="Perreira-Neves A."/>
            <person name="Rosa I.A."/>
            <person name="Tasca T."/>
            <person name="Bogo M.R."/>
            <person name="de Souza W."/>
        </authorList>
    </citation>
    <scope>NUCLEOTIDE SEQUENCE [LARGE SCALE GENOMIC DNA]</scope>
    <source>
        <strain evidence="2">K</strain>
    </source>
</reference>
<name>A0A1J4JN89_9EUKA</name>
<dbReference type="VEuPathDB" id="TrichDB:TRFO_08719"/>
<accession>A0A1J4JN89</accession>
<dbReference type="Proteomes" id="UP000179807">
    <property type="component" value="Unassembled WGS sequence"/>
</dbReference>
<evidence type="ECO:0000256" key="1">
    <source>
        <dbReference type="SAM" id="Phobius"/>
    </source>
</evidence>
<comment type="caution">
    <text evidence="2">The sequence shown here is derived from an EMBL/GenBank/DDBJ whole genome shotgun (WGS) entry which is preliminary data.</text>
</comment>
<feature type="transmembrane region" description="Helical" evidence="1">
    <location>
        <begin position="26"/>
        <end position="46"/>
    </location>
</feature>